<keyword evidence="7" id="KW-0472">Membrane</keyword>
<keyword evidence="7" id="KW-0812">Transmembrane</keyword>
<comment type="caution">
    <text evidence="9">The sequence shown here is derived from an EMBL/GenBank/DDBJ whole genome shotgun (WGS) entry which is preliminary data.</text>
</comment>
<feature type="transmembrane region" description="Helical" evidence="7">
    <location>
        <begin position="37"/>
        <end position="57"/>
    </location>
</feature>
<dbReference type="InterPro" id="IPR003661">
    <property type="entry name" value="HisK_dim/P_dom"/>
</dbReference>
<evidence type="ECO:0000259" key="8">
    <source>
        <dbReference type="PROSITE" id="PS50109"/>
    </source>
</evidence>
<dbReference type="InterPro" id="IPR003594">
    <property type="entry name" value="HATPase_dom"/>
</dbReference>
<feature type="transmembrane region" description="Helical" evidence="7">
    <location>
        <begin position="101"/>
        <end position="124"/>
    </location>
</feature>
<dbReference type="PROSITE" id="PS50109">
    <property type="entry name" value="HIS_KIN"/>
    <property type="match status" value="1"/>
</dbReference>
<name>A0A2H0WSR2_9BACT</name>
<dbReference type="PANTHER" id="PTHR45453">
    <property type="entry name" value="PHOSPHATE REGULON SENSOR PROTEIN PHOR"/>
    <property type="match status" value="1"/>
</dbReference>
<dbReference type="PANTHER" id="PTHR45453:SF1">
    <property type="entry name" value="PHOSPHATE REGULON SENSOR PROTEIN PHOR"/>
    <property type="match status" value="1"/>
</dbReference>
<dbReference type="CDD" id="cd00075">
    <property type="entry name" value="HATPase"/>
    <property type="match status" value="1"/>
</dbReference>
<evidence type="ECO:0000256" key="6">
    <source>
        <dbReference type="ARBA" id="ARBA00023012"/>
    </source>
</evidence>
<dbReference type="InterPro" id="IPR036890">
    <property type="entry name" value="HATPase_C_sf"/>
</dbReference>
<keyword evidence="7" id="KW-1133">Transmembrane helix</keyword>
<dbReference type="PRINTS" id="PR00344">
    <property type="entry name" value="BCTRLSENSOR"/>
</dbReference>
<proteinExistence type="predicted"/>
<evidence type="ECO:0000256" key="2">
    <source>
        <dbReference type="ARBA" id="ARBA00012438"/>
    </source>
</evidence>
<dbReference type="GO" id="GO:0005886">
    <property type="term" value="C:plasma membrane"/>
    <property type="evidence" value="ECO:0007669"/>
    <property type="project" value="TreeGrafter"/>
</dbReference>
<dbReference type="EC" id="2.7.13.3" evidence="2"/>
<dbReference type="Gene3D" id="3.30.565.10">
    <property type="entry name" value="Histidine kinase-like ATPase, C-terminal domain"/>
    <property type="match status" value="1"/>
</dbReference>
<dbReference type="GO" id="GO:0004721">
    <property type="term" value="F:phosphoprotein phosphatase activity"/>
    <property type="evidence" value="ECO:0007669"/>
    <property type="project" value="TreeGrafter"/>
</dbReference>
<evidence type="ECO:0000313" key="9">
    <source>
        <dbReference type="EMBL" id="PIS15696.1"/>
    </source>
</evidence>
<evidence type="ECO:0000256" key="5">
    <source>
        <dbReference type="ARBA" id="ARBA00022777"/>
    </source>
</evidence>
<evidence type="ECO:0000256" key="1">
    <source>
        <dbReference type="ARBA" id="ARBA00000085"/>
    </source>
</evidence>
<sequence>MSHSRTKSRLFTRLEVSGIKLENSIYMYIFNKTRLKLTAWYLLIIMLISISFSVVIYKGLESEVERFARIHRMRIERQVLLMPPPLSPADLDLIKESKQRIILILAVINGVIFVISGALGYVLAGKTLKPIQEMVDEQNRFISDASHELRTPLTSLKTAMEVNLRDKNLTLLNAKKLISESVNEVDKLQLFSEELLQLSQYQTPNGTIPFEVISVTEAIKKAVHKMLPVAKQKQIEIKEKVGEYEIKGSAFGITDVFVILLDNAIKYSPRESTITVETRKTGNSVFISVTDEGMGIEAKDLPHIFDRFYRADYARSRTGTGGYGLGLSIAKKIVDAHHGSIHVESKRNTGSVFTVSLPLISFS</sequence>
<dbReference type="InterPro" id="IPR050351">
    <property type="entry name" value="BphY/WalK/GraS-like"/>
</dbReference>
<dbReference type="Proteomes" id="UP000231198">
    <property type="component" value="Unassembled WGS sequence"/>
</dbReference>
<dbReference type="AlphaFoldDB" id="A0A2H0WSR2"/>
<keyword evidence="3" id="KW-0597">Phosphoprotein</keyword>
<dbReference type="SMART" id="SM00387">
    <property type="entry name" value="HATPase_c"/>
    <property type="match status" value="1"/>
</dbReference>
<dbReference type="Pfam" id="PF00512">
    <property type="entry name" value="HisKA"/>
    <property type="match status" value="1"/>
</dbReference>
<evidence type="ECO:0000256" key="3">
    <source>
        <dbReference type="ARBA" id="ARBA00022553"/>
    </source>
</evidence>
<dbReference type="SUPFAM" id="SSF47384">
    <property type="entry name" value="Homodimeric domain of signal transducing histidine kinase"/>
    <property type="match status" value="1"/>
</dbReference>
<dbReference type="FunFam" id="3.30.565.10:FF:000006">
    <property type="entry name" value="Sensor histidine kinase WalK"/>
    <property type="match status" value="1"/>
</dbReference>
<keyword evidence="6" id="KW-0902">Two-component regulatory system</keyword>
<feature type="domain" description="Histidine kinase" evidence="8">
    <location>
        <begin position="144"/>
        <end position="361"/>
    </location>
</feature>
<evidence type="ECO:0000313" key="10">
    <source>
        <dbReference type="Proteomes" id="UP000231198"/>
    </source>
</evidence>
<keyword evidence="5" id="KW-0418">Kinase</keyword>
<gene>
    <name evidence="9" type="ORF">COT62_02345</name>
</gene>
<dbReference type="InterPro" id="IPR036097">
    <property type="entry name" value="HisK_dim/P_sf"/>
</dbReference>
<dbReference type="InterPro" id="IPR004358">
    <property type="entry name" value="Sig_transdc_His_kin-like_C"/>
</dbReference>
<accession>A0A2H0WSR2</accession>
<dbReference type="InterPro" id="IPR005467">
    <property type="entry name" value="His_kinase_dom"/>
</dbReference>
<comment type="catalytic activity">
    <reaction evidence="1">
        <text>ATP + protein L-histidine = ADP + protein N-phospho-L-histidine.</text>
        <dbReference type="EC" id="2.7.13.3"/>
    </reaction>
</comment>
<dbReference type="GO" id="GO:0016036">
    <property type="term" value="P:cellular response to phosphate starvation"/>
    <property type="evidence" value="ECO:0007669"/>
    <property type="project" value="TreeGrafter"/>
</dbReference>
<reference evidence="10" key="1">
    <citation type="submission" date="2017-09" db="EMBL/GenBank/DDBJ databases">
        <title>Depth-based differentiation of microbial function through sediment-hosted aquifers and enrichment of novel symbionts in the deep terrestrial subsurface.</title>
        <authorList>
            <person name="Probst A.J."/>
            <person name="Ladd B."/>
            <person name="Jarett J.K."/>
            <person name="Geller-Mcgrath D.E."/>
            <person name="Sieber C.M.K."/>
            <person name="Emerson J.B."/>
            <person name="Anantharaman K."/>
            <person name="Thomas B.C."/>
            <person name="Malmstrom R."/>
            <person name="Stieglmeier M."/>
            <person name="Klingl A."/>
            <person name="Woyke T."/>
            <person name="Ryan C.M."/>
            <person name="Banfield J.F."/>
        </authorList>
    </citation>
    <scope>NUCLEOTIDE SEQUENCE [LARGE SCALE GENOMIC DNA]</scope>
</reference>
<dbReference type="Gene3D" id="1.10.287.130">
    <property type="match status" value="1"/>
</dbReference>
<dbReference type="SMART" id="SM00388">
    <property type="entry name" value="HisKA"/>
    <property type="match status" value="1"/>
</dbReference>
<evidence type="ECO:0000256" key="7">
    <source>
        <dbReference type="SAM" id="Phobius"/>
    </source>
</evidence>
<dbReference type="Pfam" id="PF02518">
    <property type="entry name" value="HATPase_c"/>
    <property type="match status" value="1"/>
</dbReference>
<dbReference type="GO" id="GO:0000155">
    <property type="term" value="F:phosphorelay sensor kinase activity"/>
    <property type="evidence" value="ECO:0007669"/>
    <property type="project" value="InterPro"/>
</dbReference>
<dbReference type="SUPFAM" id="SSF55874">
    <property type="entry name" value="ATPase domain of HSP90 chaperone/DNA topoisomerase II/histidine kinase"/>
    <property type="match status" value="1"/>
</dbReference>
<protein>
    <recommendedName>
        <fullName evidence="2">histidine kinase</fullName>
        <ecNumber evidence="2">2.7.13.3</ecNumber>
    </recommendedName>
</protein>
<dbReference type="EMBL" id="PEZG01000054">
    <property type="protein sequence ID" value="PIS15696.1"/>
    <property type="molecule type" value="Genomic_DNA"/>
</dbReference>
<keyword evidence="4" id="KW-0808">Transferase</keyword>
<organism evidence="9 10">
    <name type="scientific">Candidatus Roizmanbacteria bacterium CG09_land_8_20_14_0_10_41_9</name>
    <dbReference type="NCBI Taxonomy" id="1974850"/>
    <lineage>
        <taxon>Bacteria</taxon>
        <taxon>Candidatus Roizmaniibacteriota</taxon>
    </lineage>
</organism>
<dbReference type="CDD" id="cd00082">
    <property type="entry name" value="HisKA"/>
    <property type="match status" value="1"/>
</dbReference>
<evidence type="ECO:0000256" key="4">
    <source>
        <dbReference type="ARBA" id="ARBA00022679"/>
    </source>
</evidence>